<protein>
    <submittedName>
        <fullName evidence="1">Uncharacterized protein</fullName>
    </submittedName>
</protein>
<keyword evidence="2" id="KW-1185">Reference proteome</keyword>
<dbReference type="AlphaFoldDB" id="A0A2I0KSM6"/>
<comment type="caution">
    <text evidence="1">The sequence shown here is derived from an EMBL/GenBank/DDBJ whole genome shotgun (WGS) entry which is preliminary data.</text>
</comment>
<reference evidence="1 2" key="1">
    <citation type="submission" date="2017-11" db="EMBL/GenBank/DDBJ databases">
        <title>De-novo sequencing of pomegranate (Punica granatum L.) genome.</title>
        <authorList>
            <person name="Akparov Z."/>
            <person name="Amiraslanov A."/>
            <person name="Hajiyeva S."/>
            <person name="Abbasov M."/>
            <person name="Kaur K."/>
            <person name="Hamwieh A."/>
            <person name="Solovyev V."/>
            <person name="Salamov A."/>
            <person name="Braich B."/>
            <person name="Kosarev P."/>
            <person name="Mahmoud A."/>
            <person name="Hajiyev E."/>
            <person name="Babayeva S."/>
            <person name="Izzatullayeva V."/>
            <person name="Mammadov A."/>
            <person name="Mammadov A."/>
            <person name="Sharifova S."/>
            <person name="Ojaghi J."/>
            <person name="Eynullazada K."/>
            <person name="Bayramov B."/>
            <person name="Abdulazimova A."/>
            <person name="Shahmuradov I."/>
        </authorList>
    </citation>
    <scope>NUCLEOTIDE SEQUENCE [LARGE SCALE GENOMIC DNA]</scope>
    <source>
        <strain evidence="2">cv. AG2017</strain>
        <tissue evidence="1">Leaf</tissue>
    </source>
</reference>
<evidence type="ECO:0000313" key="2">
    <source>
        <dbReference type="Proteomes" id="UP000233551"/>
    </source>
</evidence>
<gene>
    <name evidence="1" type="ORF">CRG98_008150</name>
</gene>
<sequence length="82" mass="9016">MTTYKLEGANCTKKYLREKTVISPKSGGKKAKGAARAGKLFCFALYYSVICPLLREALIGAGDDAVFLGLFSDHCQRWVPLK</sequence>
<proteinExistence type="predicted"/>
<evidence type="ECO:0000313" key="1">
    <source>
        <dbReference type="EMBL" id="PKI71477.1"/>
    </source>
</evidence>
<organism evidence="1 2">
    <name type="scientific">Punica granatum</name>
    <name type="common">Pomegranate</name>
    <dbReference type="NCBI Taxonomy" id="22663"/>
    <lineage>
        <taxon>Eukaryota</taxon>
        <taxon>Viridiplantae</taxon>
        <taxon>Streptophyta</taxon>
        <taxon>Embryophyta</taxon>
        <taxon>Tracheophyta</taxon>
        <taxon>Spermatophyta</taxon>
        <taxon>Magnoliopsida</taxon>
        <taxon>eudicotyledons</taxon>
        <taxon>Gunneridae</taxon>
        <taxon>Pentapetalae</taxon>
        <taxon>rosids</taxon>
        <taxon>malvids</taxon>
        <taxon>Myrtales</taxon>
        <taxon>Lythraceae</taxon>
        <taxon>Punica</taxon>
    </lineage>
</organism>
<name>A0A2I0KSM6_PUNGR</name>
<dbReference type="EMBL" id="PGOL01000373">
    <property type="protein sequence ID" value="PKI71477.1"/>
    <property type="molecule type" value="Genomic_DNA"/>
</dbReference>
<accession>A0A2I0KSM6</accession>
<dbReference type="Proteomes" id="UP000233551">
    <property type="component" value="Unassembled WGS sequence"/>
</dbReference>